<accession>A0A175W433</accession>
<dbReference type="VEuPathDB" id="FungiDB:MMYC01_205079"/>
<proteinExistence type="predicted"/>
<evidence type="ECO:0000313" key="1">
    <source>
        <dbReference type="EMBL" id="KXX78219.1"/>
    </source>
</evidence>
<organism evidence="1 2">
    <name type="scientific">Madurella mycetomatis</name>
    <dbReference type="NCBI Taxonomy" id="100816"/>
    <lineage>
        <taxon>Eukaryota</taxon>
        <taxon>Fungi</taxon>
        <taxon>Dikarya</taxon>
        <taxon>Ascomycota</taxon>
        <taxon>Pezizomycotina</taxon>
        <taxon>Sordariomycetes</taxon>
        <taxon>Sordariomycetidae</taxon>
        <taxon>Sordariales</taxon>
        <taxon>Sordariales incertae sedis</taxon>
        <taxon>Madurella</taxon>
    </lineage>
</organism>
<keyword evidence="2" id="KW-1185">Reference proteome</keyword>
<dbReference type="Proteomes" id="UP000078237">
    <property type="component" value="Unassembled WGS sequence"/>
</dbReference>
<gene>
    <name evidence="1" type="ORF">MMYC01_205079</name>
</gene>
<name>A0A175W433_9PEZI</name>
<dbReference type="AlphaFoldDB" id="A0A175W433"/>
<dbReference type="EMBL" id="LCTW02000129">
    <property type="protein sequence ID" value="KXX78219.1"/>
    <property type="molecule type" value="Genomic_DNA"/>
</dbReference>
<comment type="caution">
    <text evidence="1">The sequence shown here is derived from an EMBL/GenBank/DDBJ whole genome shotgun (WGS) entry which is preliminary data.</text>
</comment>
<evidence type="ECO:0000313" key="2">
    <source>
        <dbReference type="Proteomes" id="UP000078237"/>
    </source>
</evidence>
<dbReference type="OrthoDB" id="4588326at2759"/>
<protein>
    <submittedName>
        <fullName evidence="1">Uncharacterized protein</fullName>
    </submittedName>
</protein>
<reference evidence="1 2" key="1">
    <citation type="journal article" date="2016" name="Genome Announc.">
        <title>Genome Sequence of Madurella mycetomatis mm55, Isolated from a Human Mycetoma Case in Sudan.</title>
        <authorList>
            <person name="Smit S."/>
            <person name="Derks M.F."/>
            <person name="Bervoets S."/>
            <person name="Fahal A."/>
            <person name="van Leeuwen W."/>
            <person name="van Belkum A."/>
            <person name="van de Sande W.W."/>
        </authorList>
    </citation>
    <scope>NUCLEOTIDE SEQUENCE [LARGE SCALE GENOMIC DNA]</scope>
    <source>
        <strain evidence="2">mm55</strain>
    </source>
</reference>
<sequence length="150" mass="17555">MPRTRTEEKRKRLRELRDNYLCVRIILDHIKKHYRTSEPLPWLDLGIVTEQLQRSNRFGSAHAAWVGLRMSLANIKAWMGNHMSWENAEVSRMLYLGTPSEIMAVEFLYSKGPGLPKGMITQLLGEAHLDFLLDWNRPDHEKLPEFWKGA</sequence>